<organism evidence="2 3">
    <name type="scientific">Aspergillus welwitschiae</name>
    <dbReference type="NCBI Taxonomy" id="1341132"/>
    <lineage>
        <taxon>Eukaryota</taxon>
        <taxon>Fungi</taxon>
        <taxon>Dikarya</taxon>
        <taxon>Ascomycota</taxon>
        <taxon>Pezizomycotina</taxon>
        <taxon>Eurotiomycetes</taxon>
        <taxon>Eurotiomycetidae</taxon>
        <taxon>Eurotiales</taxon>
        <taxon>Aspergillaceae</taxon>
        <taxon>Aspergillus</taxon>
        <taxon>Aspergillus subgen. Circumdati</taxon>
    </lineage>
</organism>
<evidence type="ECO:0000313" key="2">
    <source>
        <dbReference type="EMBL" id="RDH26325.1"/>
    </source>
</evidence>
<feature type="compositionally biased region" description="Polar residues" evidence="1">
    <location>
        <begin position="222"/>
        <end position="239"/>
    </location>
</feature>
<gene>
    <name evidence="2" type="ORF">BDQ94DRAFT_164578</name>
</gene>
<evidence type="ECO:0000256" key="1">
    <source>
        <dbReference type="SAM" id="MobiDB-lite"/>
    </source>
</evidence>
<accession>A0A3F3PH96</accession>
<proteinExistence type="predicted"/>
<dbReference type="EMBL" id="KZ852169">
    <property type="protein sequence ID" value="RDH26325.1"/>
    <property type="molecule type" value="Genomic_DNA"/>
</dbReference>
<reference evidence="2 3" key="1">
    <citation type="submission" date="2018-07" db="EMBL/GenBank/DDBJ databases">
        <title>The genomes of Aspergillus section Nigri reveals drivers in fungal speciation.</title>
        <authorList>
            <consortium name="DOE Joint Genome Institute"/>
            <person name="Vesth T.C."/>
            <person name="Nybo J."/>
            <person name="Theobald S."/>
            <person name="Brandl J."/>
            <person name="Frisvad J.C."/>
            <person name="Nielsen K.F."/>
            <person name="Lyhne E.K."/>
            <person name="Kogle M.E."/>
            <person name="Kuo A."/>
            <person name="Riley R."/>
            <person name="Clum A."/>
            <person name="Nolan M."/>
            <person name="Lipzen A."/>
            <person name="Salamov A."/>
            <person name="Henrissat B."/>
            <person name="Wiebenga A."/>
            <person name="De vries R.P."/>
            <person name="Grigoriev I.V."/>
            <person name="Mortensen U.H."/>
            <person name="Andersen M.R."/>
            <person name="Baker S.E."/>
        </authorList>
    </citation>
    <scope>NUCLEOTIDE SEQUENCE [LARGE SCALE GENOMIC DNA]</scope>
    <source>
        <strain evidence="2 3">CBS 139.54b</strain>
    </source>
</reference>
<dbReference type="AlphaFoldDB" id="A0A3F3PH96"/>
<evidence type="ECO:0000313" key="3">
    <source>
        <dbReference type="Proteomes" id="UP000253729"/>
    </source>
</evidence>
<protein>
    <submittedName>
        <fullName evidence="2">Uncharacterized protein</fullName>
    </submittedName>
</protein>
<name>A0A3F3PH96_9EURO</name>
<sequence length="302" mass="33020">MAMVCDNLLCCGSKRHGLTLFALIYTRVRLVCGSLPSLTLSHKVALTCGPHTTLGNGALRWNLPGSNPRATNPPHLSVSWSPLLFLVAPQCWTSSAWQAIHVLYLELAICAGLCMRSSPTYTTFCDFTLAPHGQETLPGLDSRRGTGLSIMGSAPSPFNVAGEGSEIFDRAQTQNERISADQILPISISTPTPSEHRSDDPTPLRMRMMRPPASTRVARPQNHGQTARSTHGPKSTVQSPAKCAHRRGFEAHWVRKGPRDHPGKSMPRATGEAVRCIDDLLWCRGREKQWNAVAVVECTLQN</sequence>
<dbReference type="GeneID" id="38138411"/>
<feature type="region of interest" description="Disordered" evidence="1">
    <location>
        <begin position="187"/>
        <end position="206"/>
    </location>
</feature>
<dbReference type="Proteomes" id="UP000253729">
    <property type="component" value="Unassembled WGS sequence"/>
</dbReference>
<dbReference type="RefSeq" id="XP_026619347.1">
    <property type="nucleotide sequence ID" value="XM_026770055.1"/>
</dbReference>
<keyword evidence="3" id="KW-1185">Reference proteome</keyword>
<feature type="region of interest" description="Disordered" evidence="1">
    <location>
        <begin position="212"/>
        <end position="242"/>
    </location>
</feature>